<proteinExistence type="predicted"/>
<keyword evidence="2" id="KW-1185">Reference proteome</keyword>
<name>A0ABU5L9U5_9RICK</name>
<gene>
    <name evidence="1" type="ORF">Cyrtocomes_01000</name>
</gene>
<comment type="caution">
    <text evidence="1">The sequence shown here is derived from an EMBL/GenBank/DDBJ whole genome shotgun (WGS) entry which is preliminary data.</text>
</comment>
<protein>
    <submittedName>
        <fullName evidence="1">Uncharacterized protein</fullName>
    </submittedName>
</protein>
<evidence type="ECO:0000313" key="1">
    <source>
        <dbReference type="EMBL" id="MDZ5762609.1"/>
    </source>
</evidence>
<dbReference type="RefSeq" id="WP_322498064.1">
    <property type="nucleotide sequence ID" value="NZ_JARGYT010000073.1"/>
</dbReference>
<dbReference type="Proteomes" id="UP001293791">
    <property type="component" value="Unassembled WGS sequence"/>
</dbReference>
<evidence type="ECO:0000313" key="2">
    <source>
        <dbReference type="Proteomes" id="UP001293791"/>
    </source>
</evidence>
<dbReference type="EMBL" id="JARGYT010000073">
    <property type="protein sequence ID" value="MDZ5762609.1"/>
    <property type="molecule type" value="Genomic_DNA"/>
</dbReference>
<organism evidence="1 2">
    <name type="scientific">Candidatus Cyrtobacter comes</name>
    <dbReference type="NCBI Taxonomy" id="675776"/>
    <lineage>
        <taxon>Bacteria</taxon>
        <taxon>Pseudomonadati</taxon>
        <taxon>Pseudomonadota</taxon>
        <taxon>Alphaproteobacteria</taxon>
        <taxon>Rickettsiales</taxon>
        <taxon>Candidatus Midichloriaceae</taxon>
        <taxon>Candidatus Cyrtobacter</taxon>
    </lineage>
</organism>
<sequence length="289" mass="33019">MSTYTKTTNSSITPQTAQTREIDKFINKHGKLIDTHEIQTLSKDEQFAHLVQSQQMDSEFKAVYNGYDYLINKFYTDLKDFHDRSSLLFQGGKQTFHVTFNHNVIYGHVSKDGSSGQAYLSCSHGDSIYNIMHIFFQYLALKNGNFVFESDPGLFFSIGKKSYKPFTEQNISKYFKISAYVGGVSKQLNFYETNAEGKKIANKEAFNALDEYMKSIEKILIKDIQDEGSMCETLVESEAYITGLLCMRHNNVVVNANTPMNLKNCNSIMEYIKLDPEICDYADSIHTDL</sequence>
<accession>A0ABU5L9U5</accession>
<reference evidence="1 2" key="1">
    <citation type="submission" date="2023-02" db="EMBL/GenBank/DDBJ databases">
        <title>Host association and intracellularity evolved multiple times independently in the Rickettsiales.</title>
        <authorList>
            <person name="Castelli M."/>
            <person name="Nardi T."/>
            <person name="Gammuto L."/>
            <person name="Bellinzona G."/>
            <person name="Sabaneyeva E."/>
            <person name="Potekhin A."/>
            <person name="Serra V."/>
            <person name="Petroni G."/>
            <person name="Sassera D."/>
        </authorList>
    </citation>
    <scope>NUCLEOTIDE SEQUENCE [LARGE SCALE GENOMIC DNA]</scope>
    <source>
        <strain evidence="1 2">BOD18</strain>
    </source>
</reference>